<sequence length="225" mass="23861">MAYVDQKMSSSRITAIVIVALLHALLGYAFISGLALRVAKQAVQDLKTFDVIEEPPPPEEEPPPPVESPVPVQPPPVVSPPPIVRTNTPPPLVSTVNVAPPAPITYTAPPAPPSAPVAPPAPPPPPRKVETAKAKANLASYVSNDDYPPSAVRNEEEGTTGFRLEVGANGRVTSCTVTSPSGSRALDDATCRIMRSRARFTPARDSAGNPTTDTVSNRITWRLER</sequence>
<evidence type="ECO:0000256" key="3">
    <source>
        <dbReference type="ARBA" id="ARBA00022448"/>
    </source>
</evidence>
<feature type="compositionally biased region" description="Acidic residues" evidence="10">
    <location>
        <begin position="52"/>
        <end position="62"/>
    </location>
</feature>
<evidence type="ECO:0000256" key="11">
    <source>
        <dbReference type="SAM" id="Phobius"/>
    </source>
</evidence>
<feature type="domain" description="TonB C-terminal" evidence="12">
    <location>
        <begin position="132"/>
        <end position="225"/>
    </location>
</feature>
<evidence type="ECO:0000256" key="10">
    <source>
        <dbReference type="SAM" id="MobiDB-lite"/>
    </source>
</evidence>
<protein>
    <submittedName>
        <fullName evidence="13">Energy transducer TonB</fullName>
    </submittedName>
</protein>
<evidence type="ECO:0000256" key="1">
    <source>
        <dbReference type="ARBA" id="ARBA00004383"/>
    </source>
</evidence>
<evidence type="ECO:0000256" key="5">
    <source>
        <dbReference type="ARBA" id="ARBA00022519"/>
    </source>
</evidence>
<gene>
    <name evidence="13" type="ORF">IC614_06450</name>
</gene>
<dbReference type="PANTHER" id="PTHR33446">
    <property type="entry name" value="PROTEIN TONB-RELATED"/>
    <property type="match status" value="1"/>
</dbReference>
<evidence type="ECO:0000313" key="13">
    <source>
        <dbReference type="EMBL" id="QPQ54018.1"/>
    </source>
</evidence>
<dbReference type="GO" id="GO:0015031">
    <property type="term" value="P:protein transport"/>
    <property type="evidence" value="ECO:0007669"/>
    <property type="project" value="UniProtKB-KW"/>
</dbReference>
<keyword evidence="3" id="KW-0813">Transport</keyword>
<dbReference type="RefSeq" id="WP_200970550.1">
    <property type="nucleotide sequence ID" value="NZ_CP065592.1"/>
</dbReference>
<dbReference type="Gene3D" id="3.30.1150.10">
    <property type="match status" value="1"/>
</dbReference>
<evidence type="ECO:0000259" key="12">
    <source>
        <dbReference type="PROSITE" id="PS52015"/>
    </source>
</evidence>
<reference evidence="13 14" key="1">
    <citation type="submission" date="2020-11" db="EMBL/GenBank/DDBJ databases">
        <title>Genome seq and assembly of Sphingosinicella sp.</title>
        <authorList>
            <person name="Chhetri G."/>
        </authorList>
    </citation>
    <scope>NUCLEOTIDE SEQUENCE [LARGE SCALE GENOMIC DNA]</scope>
    <source>
        <strain evidence="13 14">UDD2</strain>
    </source>
</reference>
<evidence type="ECO:0000256" key="6">
    <source>
        <dbReference type="ARBA" id="ARBA00022692"/>
    </source>
</evidence>
<dbReference type="PANTHER" id="PTHR33446:SF2">
    <property type="entry name" value="PROTEIN TONB"/>
    <property type="match status" value="1"/>
</dbReference>
<keyword evidence="6 11" id="KW-0812">Transmembrane</keyword>
<dbReference type="KEGG" id="sflv:IC614_06450"/>
<dbReference type="NCBIfam" id="TIGR01352">
    <property type="entry name" value="tonB_Cterm"/>
    <property type="match status" value="1"/>
</dbReference>
<feature type="region of interest" description="Disordered" evidence="10">
    <location>
        <begin position="200"/>
        <end position="225"/>
    </location>
</feature>
<dbReference type="InterPro" id="IPR006260">
    <property type="entry name" value="TonB/TolA_C"/>
</dbReference>
<proteinExistence type="inferred from homology"/>
<dbReference type="Pfam" id="PF03544">
    <property type="entry name" value="TonB_C"/>
    <property type="match status" value="1"/>
</dbReference>
<dbReference type="AlphaFoldDB" id="A0A7T2GI89"/>
<dbReference type="EMBL" id="CP065592">
    <property type="protein sequence ID" value="QPQ54018.1"/>
    <property type="molecule type" value="Genomic_DNA"/>
</dbReference>
<dbReference type="InterPro" id="IPR037682">
    <property type="entry name" value="TonB_C"/>
</dbReference>
<comment type="subcellular location">
    <subcellularLocation>
        <location evidence="1">Cell inner membrane</location>
        <topology evidence="1">Single-pass membrane protein</topology>
        <orientation evidence="1">Periplasmic side</orientation>
    </subcellularLocation>
</comment>
<feature type="region of interest" description="Disordered" evidence="10">
    <location>
        <begin position="110"/>
        <end position="129"/>
    </location>
</feature>
<organism evidence="13 14">
    <name type="scientific">Allosphingosinicella flava</name>
    <dbReference type="NCBI Taxonomy" id="2771430"/>
    <lineage>
        <taxon>Bacteria</taxon>
        <taxon>Pseudomonadati</taxon>
        <taxon>Pseudomonadota</taxon>
        <taxon>Alphaproteobacteria</taxon>
        <taxon>Sphingomonadales</taxon>
        <taxon>Sphingomonadaceae</taxon>
        <taxon>Allosphingosinicella</taxon>
    </lineage>
</organism>
<keyword evidence="5" id="KW-0997">Cell inner membrane</keyword>
<keyword evidence="7" id="KW-0653">Protein transport</keyword>
<dbReference type="GO" id="GO:0098797">
    <property type="term" value="C:plasma membrane protein complex"/>
    <property type="evidence" value="ECO:0007669"/>
    <property type="project" value="TreeGrafter"/>
</dbReference>
<feature type="region of interest" description="Disordered" evidence="10">
    <location>
        <begin position="52"/>
        <end position="83"/>
    </location>
</feature>
<keyword evidence="14" id="KW-1185">Reference proteome</keyword>
<dbReference type="GO" id="GO:0031992">
    <property type="term" value="F:energy transducer activity"/>
    <property type="evidence" value="ECO:0007669"/>
    <property type="project" value="TreeGrafter"/>
</dbReference>
<feature type="compositionally biased region" description="Pro residues" evidence="10">
    <location>
        <begin position="110"/>
        <end position="126"/>
    </location>
</feature>
<comment type="similarity">
    <text evidence="2">Belongs to the TonB family.</text>
</comment>
<dbReference type="SUPFAM" id="SSF74653">
    <property type="entry name" value="TolA/TonB C-terminal domain"/>
    <property type="match status" value="1"/>
</dbReference>
<dbReference type="GO" id="GO:0055085">
    <property type="term" value="P:transmembrane transport"/>
    <property type="evidence" value="ECO:0007669"/>
    <property type="project" value="InterPro"/>
</dbReference>
<dbReference type="PROSITE" id="PS52015">
    <property type="entry name" value="TONB_CTD"/>
    <property type="match status" value="1"/>
</dbReference>
<feature type="transmembrane region" description="Helical" evidence="11">
    <location>
        <begin position="12"/>
        <end position="31"/>
    </location>
</feature>
<evidence type="ECO:0000313" key="14">
    <source>
        <dbReference type="Proteomes" id="UP000594873"/>
    </source>
</evidence>
<evidence type="ECO:0000256" key="2">
    <source>
        <dbReference type="ARBA" id="ARBA00006555"/>
    </source>
</evidence>
<evidence type="ECO:0000256" key="4">
    <source>
        <dbReference type="ARBA" id="ARBA00022475"/>
    </source>
</evidence>
<evidence type="ECO:0000256" key="9">
    <source>
        <dbReference type="ARBA" id="ARBA00023136"/>
    </source>
</evidence>
<keyword evidence="8 11" id="KW-1133">Transmembrane helix</keyword>
<dbReference type="InterPro" id="IPR051045">
    <property type="entry name" value="TonB-dependent_transducer"/>
</dbReference>
<evidence type="ECO:0000256" key="8">
    <source>
        <dbReference type="ARBA" id="ARBA00022989"/>
    </source>
</evidence>
<accession>A0A7T2GI89</accession>
<dbReference type="Proteomes" id="UP000594873">
    <property type="component" value="Chromosome"/>
</dbReference>
<name>A0A7T2GI89_9SPHN</name>
<feature type="compositionally biased region" description="Pro residues" evidence="10">
    <location>
        <begin position="63"/>
        <end position="83"/>
    </location>
</feature>
<evidence type="ECO:0000256" key="7">
    <source>
        <dbReference type="ARBA" id="ARBA00022927"/>
    </source>
</evidence>
<feature type="compositionally biased region" description="Polar residues" evidence="10">
    <location>
        <begin position="208"/>
        <end position="219"/>
    </location>
</feature>
<keyword evidence="9 11" id="KW-0472">Membrane</keyword>
<keyword evidence="4" id="KW-1003">Cell membrane</keyword>